<dbReference type="InterPro" id="IPR011659">
    <property type="entry name" value="WD40"/>
</dbReference>
<dbReference type="Pfam" id="PF07676">
    <property type="entry name" value="PD40"/>
    <property type="match status" value="1"/>
</dbReference>
<dbReference type="InterPro" id="IPR003961">
    <property type="entry name" value="FN3_dom"/>
</dbReference>
<dbReference type="CDD" id="cd00063">
    <property type="entry name" value="FN3"/>
    <property type="match status" value="1"/>
</dbReference>
<keyword evidence="2" id="KW-0119">Carbohydrate metabolism</keyword>
<evidence type="ECO:0000256" key="1">
    <source>
        <dbReference type="ARBA" id="ARBA00023295"/>
    </source>
</evidence>
<dbReference type="SUPFAM" id="SSF82171">
    <property type="entry name" value="DPP6 N-terminal domain-like"/>
    <property type="match status" value="1"/>
</dbReference>
<evidence type="ECO:0000256" key="2">
    <source>
        <dbReference type="ARBA" id="ARBA00023326"/>
    </source>
</evidence>
<evidence type="ECO:0000313" key="5">
    <source>
        <dbReference type="Proteomes" id="UP000292027"/>
    </source>
</evidence>
<dbReference type="GO" id="GO:0016798">
    <property type="term" value="F:hydrolase activity, acting on glycosyl bonds"/>
    <property type="evidence" value="ECO:0007669"/>
    <property type="project" value="UniProtKB-KW"/>
</dbReference>
<accession>A0A4Q7XAE2</accession>
<dbReference type="EMBL" id="SHKR01000011">
    <property type="protein sequence ID" value="RZU20088.1"/>
    <property type="molecule type" value="Genomic_DNA"/>
</dbReference>
<evidence type="ECO:0000313" key="4">
    <source>
        <dbReference type="EMBL" id="RZU20088.1"/>
    </source>
</evidence>
<keyword evidence="2" id="KW-0624">Polysaccharide degradation</keyword>
<gene>
    <name evidence="4" type="ORF">EV645_2315</name>
</gene>
<dbReference type="Proteomes" id="UP000292027">
    <property type="component" value="Unassembled WGS sequence"/>
</dbReference>
<keyword evidence="1" id="KW-0326">Glycosidase</keyword>
<dbReference type="InterPro" id="IPR036116">
    <property type="entry name" value="FN3_sf"/>
</dbReference>
<dbReference type="InterPro" id="IPR013783">
    <property type="entry name" value="Ig-like_fold"/>
</dbReference>
<organism evidence="4 5">
    <name type="scientific">Kribbella rubisoli</name>
    <dbReference type="NCBI Taxonomy" id="3075929"/>
    <lineage>
        <taxon>Bacteria</taxon>
        <taxon>Bacillati</taxon>
        <taxon>Actinomycetota</taxon>
        <taxon>Actinomycetes</taxon>
        <taxon>Propionibacteriales</taxon>
        <taxon>Kribbellaceae</taxon>
        <taxon>Kribbella</taxon>
    </lineage>
</organism>
<dbReference type="Gene3D" id="2.60.40.10">
    <property type="entry name" value="Immunoglobulins"/>
    <property type="match status" value="1"/>
</dbReference>
<proteinExistence type="predicted"/>
<name>A0A4Q7XAE2_9ACTN</name>
<keyword evidence="1" id="KW-0378">Hydrolase</keyword>
<dbReference type="SUPFAM" id="SSF49265">
    <property type="entry name" value="Fibronectin type III"/>
    <property type="match status" value="2"/>
</dbReference>
<keyword evidence="5" id="KW-1185">Reference proteome</keyword>
<dbReference type="InterPro" id="IPR011042">
    <property type="entry name" value="6-blade_b-propeller_TolB-like"/>
</dbReference>
<reference evidence="4 5" key="1">
    <citation type="journal article" date="2015" name="Stand. Genomic Sci.">
        <title>Genomic Encyclopedia of Bacterial and Archaeal Type Strains, Phase III: the genomes of soil and plant-associated and newly described type strains.</title>
        <authorList>
            <person name="Whitman W.B."/>
            <person name="Woyke T."/>
            <person name="Klenk H.P."/>
            <person name="Zhou Y."/>
            <person name="Lilburn T.G."/>
            <person name="Beck B.J."/>
            <person name="De Vos P."/>
            <person name="Vandamme P."/>
            <person name="Eisen J.A."/>
            <person name="Garrity G."/>
            <person name="Hugenholtz P."/>
            <person name="Kyrpides N.C."/>
        </authorList>
    </citation>
    <scope>NUCLEOTIDE SEQUENCE [LARGE SCALE GENOMIC DNA]</scope>
    <source>
        <strain evidence="4 5">VKM Ac-2540</strain>
    </source>
</reference>
<protein>
    <submittedName>
        <fullName evidence="4">WD40 repeat protein</fullName>
    </submittedName>
</protein>
<evidence type="ECO:0000259" key="3">
    <source>
        <dbReference type="PROSITE" id="PS50853"/>
    </source>
</evidence>
<dbReference type="PROSITE" id="PS50853">
    <property type="entry name" value="FN3"/>
    <property type="match status" value="1"/>
</dbReference>
<dbReference type="AlphaFoldDB" id="A0A4Q7XAE2"/>
<dbReference type="GO" id="GO:0000272">
    <property type="term" value="P:polysaccharide catabolic process"/>
    <property type="evidence" value="ECO:0007669"/>
    <property type="project" value="UniProtKB-KW"/>
</dbReference>
<sequence>MRIGSPILTLGVPLRNVLLRLATPISLSALILTVAAPAMASGEQAAAVPSVPASVRVKGTFTGIDVAWALPADQGTGLTGFVVHRSVNGTESTYPVPPTKLNWQDTERIPGATYSVAAVDADGEGPASTPGPADTVPGAPVAAPADAITVANTVTTDGVSRTFLGQIAVQGATQVIPLATSGPTQQVDKAIAASADGRQVVFSQGQASLWTVSAVVPHAQPVKILDGSSGITVKSWSPDGTKIAFEREQSGSSCVEIIGATGGTPIRVGCNLAAPSWLPDNQTLIVKDQVTGKLQRVRATVGGAVLTTYAGTELAQHPVASPDGLWIAYFKNTSVNVIPVAGGTPVPAYPYGTSGDSISWAKFNLLLVARRTDTGSSTLQQVPVNDGRPYVNGELFVPPAGETVESAVWQGPRLTIAPTAPVVGPNLSVPYETTGLPSLSVSCELDGVKTEPCPASPFKASGVAAGRHVLRIRGIEVGGRGTEAYRWLTVDSTAPTARITGPTYDVTKAATATVAYAGSDDNGVASYDVRWRIAPTAGNFGAYASVKSGTTATSVAIGLAAGYEYCVSVRARDVAGNLSGWTADKCFSRPSDDRLMGAAKGWVRASNRAYYLGTATATSAKGISVSRSVQAKRLFLIATKCATCGGLNVYYNGKYVGAVNLYKATTEYQAIIPLPVPATFLTGSVLLTTRTSGQIYQVDGLAVRRT</sequence>
<dbReference type="Gene3D" id="2.120.10.30">
    <property type="entry name" value="TolB, C-terminal domain"/>
    <property type="match status" value="1"/>
</dbReference>
<comment type="caution">
    <text evidence="4">The sequence shown here is derived from an EMBL/GenBank/DDBJ whole genome shotgun (WGS) entry which is preliminary data.</text>
</comment>
<feature type="domain" description="Fibronectin type-III" evidence="3">
    <location>
        <begin position="48"/>
        <end position="138"/>
    </location>
</feature>